<dbReference type="OrthoDB" id="284307at2"/>
<dbReference type="SUPFAM" id="SSF48008">
    <property type="entry name" value="GntR ligand-binding domain-like"/>
    <property type="match status" value="1"/>
</dbReference>
<dbReference type="PANTHER" id="PTHR43537:SF5">
    <property type="entry name" value="UXU OPERON TRANSCRIPTIONAL REGULATOR"/>
    <property type="match status" value="1"/>
</dbReference>
<evidence type="ECO:0000256" key="2">
    <source>
        <dbReference type="ARBA" id="ARBA00023125"/>
    </source>
</evidence>
<dbReference type="Pfam" id="PF07729">
    <property type="entry name" value="FCD"/>
    <property type="match status" value="1"/>
</dbReference>
<dbReference type="CDD" id="cd07377">
    <property type="entry name" value="WHTH_GntR"/>
    <property type="match status" value="1"/>
</dbReference>
<name>A0A1X6ZN23_9RHOB</name>
<keyword evidence="8" id="KW-1185">Reference proteome</keyword>
<dbReference type="RefSeq" id="WP_085896987.1">
    <property type="nucleotide sequence ID" value="NZ_FWFY01000008.1"/>
</dbReference>
<dbReference type="SMART" id="SM00345">
    <property type="entry name" value="HTH_GNTR"/>
    <property type="match status" value="1"/>
</dbReference>
<dbReference type="AlphaFoldDB" id="A0A1X6ZN23"/>
<evidence type="ECO:0000313" key="6">
    <source>
        <dbReference type="EMBL" id="SLN56376.1"/>
    </source>
</evidence>
<dbReference type="InterPro" id="IPR008920">
    <property type="entry name" value="TF_FadR/GntR_C"/>
</dbReference>
<proteinExistence type="predicted"/>
<dbReference type="Pfam" id="PF00392">
    <property type="entry name" value="GntR"/>
    <property type="match status" value="1"/>
</dbReference>
<sequence length="251" mass="27607">MKPIIQTPRYRLVADEIAAAIRAGDLAPGAKMPADKDLVERLGVSRTTVREAMIALELMGYVVTRFGAGAFVAETLPEAPSEPPAQPGFYELVEARYRIEPEIAAAAAPFMGTADLAHLRGLVAGMADPALALSEVERLDRDFHVTIARATGNSVFVGIVEEFWRARRRFPEWTRANNRRDAADVARFYEAEHLAILDAFADADAEAARRAMRVHCRNSGQPLLDRWREREEGGAPDARVADRIRAWGSGA</sequence>
<dbReference type="Gene3D" id="1.20.120.530">
    <property type="entry name" value="GntR ligand-binding domain-like"/>
    <property type="match status" value="1"/>
</dbReference>
<reference evidence="6 7" key="1">
    <citation type="submission" date="2017-03" db="EMBL/GenBank/DDBJ databases">
        <authorList>
            <person name="Afonso C.L."/>
            <person name="Miller P.J."/>
            <person name="Scott M.A."/>
            <person name="Spackman E."/>
            <person name="Goraichik I."/>
            <person name="Dimitrov K.M."/>
            <person name="Suarez D.L."/>
            <person name="Swayne D.E."/>
        </authorList>
    </citation>
    <scope>NUCLEOTIDE SEQUENCE [LARGE SCALE GENOMIC DNA]</scope>
    <source>
        <strain evidence="6 7">CECT 8367</strain>
    </source>
</reference>
<protein>
    <submittedName>
        <fullName evidence="5">GntR family transcriptional regulator</fullName>
    </submittedName>
    <submittedName>
        <fullName evidence="6">Putative L-lactate dehydrogenase operon regulatory protein</fullName>
    </submittedName>
</protein>
<dbReference type="EMBL" id="PYGB01000007">
    <property type="protein sequence ID" value="PSK85842.1"/>
    <property type="molecule type" value="Genomic_DNA"/>
</dbReference>
<dbReference type="InterPro" id="IPR036390">
    <property type="entry name" value="WH_DNA-bd_sf"/>
</dbReference>
<dbReference type="EMBL" id="FWFY01000008">
    <property type="protein sequence ID" value="SLN56376.1"/>
    <property type="molecule type" value="Genomic_DNA"/>
</dbReference>
<dbReference type="GO" id="GO:0003677">
    <property type="term" value="F:DNA binding"/>
    <property type="evidence" value="ECO:0007669"/>
    <property type="project" value="UniProtKB-KW"/>
</dbReference>
<gene>
    <name evidence="6" type="primary">lldR_3</name>
    <name evidence="5" type="ORF">CLV79_10772</name>
    <name evidence="6" type="ORF">LOS8367_02668</name>
</gene>
<dbReference type="Proteomes" id="UP000240624">
    <property type="component" value="Unassembled WGS sequence"/>
</dbReference>
<dbReference type="GO" id="GO:0003700">
    <property type="term" value="F:DNA-binding transcription factor activity"/>
    <property type="evidence" value="ECO:0007669"/>
    <property type="project" value="InterPro"/>
</dbReference>
<dbReference type="SUPFAM" id="SSF46785">
    <property type="entry name" value="Winged helix' DNA-binding domain"/>
    <property type="match status" value="1"/>
</dbReference>
<evidence type="ECO:0000256" key="3">
    <source>
        <dbReference type="ARBA" id="ARBA00023163"/>
    </source>
</evidence>
<keyword evidence="3" id="KW-0804">Transcription</keyword>
<keyword evidence="1" id="KW-0805">Transcription regulation</keyword>
<dbReference type="PRINTS" id="PR00035">
    <property type="entry name" value="HTHGNTR"/>
</dbReference>
<dbReference type="Gene3D" id="1.10.10.10">
    <property type="entry name" value="Winged helix-like DNA-binding domain superfamily/Winged helix DNA-binding domain"/>
    <property type="match status" value="1"/>
</dbReference>
<dbReference type="SMART" id="SM00895">
    <property type="entry name" value="FCD"/>
    <property type="match status" value="1"/>
</dbReference>
<evidence type="ECO:0000259" key="4">
    <source>
        <dbReference type="PROSITE" id="PS50949"/>
    </source>
</evidence>
<dbReference type="Proteomes" id="UP000193495">
    <property type="component" value="Unassembled WGS sequence"/>
</dbReference>
<feature type="domain" description="HTH gntR-type" evidence="4">
    <location>
        <begin position="7"/>
        <end position="75"/>
    </location>
</feature>
<accession>A0A1X6ZN23</accession>
<dbReference type="InterPro" id="IPR011711">
    <property type="entry name" value="GntR_C"/>
</dbReference>
<dbReference type="InterPro" id="IPR000524">
    <property type="entry name" value="Tscrpt_reg_HTH_GntR"/>
</dbReference>
<evidence type="ECO:0000313" key="5">
    <source>
        <dbReference type="EMBL" id="PSK85842.1"/>
    </source>
</evidence>
<evidence type="ECO:0000313" key="8">
    <source>
        <dbReference type="Proteomes" id="UP000240624"/>
    </source>
</evidence>
<organism evidence="6 7">
    <name type="scientific">Limimaricola soesokkakensis</name>
    <dbReference type="NCBI Taxonomy" id="1343159"/>
    <lineage>
        <taxon>Bacteria</taxon>
        <taxon>Pseudomonadati</taxon>
        <taxon>Pseudomonadota</taxon>
        <taxon>Alphaproteobacteria</taxon>
        <taxon>Rhodobacterales</taxon>
        <taxon>Paracoccaceae</taxon>
        <taxon>Limimaricola</taxon>
    </lineage>
</organism>
<evidence type="ECO:0000313" key="7">
    <source>
        <dbReference type="Proteomes" id="UP000193495"/>
    </source>
</evidence>
<keyword evidence="2" id="KW-0238">DNA-binding</keyword>
<dbReference type="PROSITE" id="PS50949">
    <property type="entry name" value="HTH_GNTR"/>
    <property type="match status" value="1"/>
</dbReference>
<dbReference type="PANTHER" id="PTHR43537">
    <property type="entry name" value="TRANSCRIPTIONAL REGULATOR, GNTR FAMILY"/>
    <property type="match status" value="1"/>
</dbReference>
<dbReference type="InterPro" id="IPR036388">
    <property type="entry name" value="WH-like_DNA-bd_sf"/>
</dbReference>
<evidence type="ECO:0000256" key="1">
    <source>
        <dbReference type="ARBA" id="ARBA00023015"/>
    </source>
</evidence>
<reference evidence="5 8" key="2">
    <citation type="submission" date="2018-03" db="EMBL/GenBank/DDBJ databases">
        <title>Genomic Encyclopedia of Archaeal and Bacterial Type Strains, Phase II (KMG-II): from individual species to whole genera.</title>
        <authorList>
            <person name="Goeker M."/>
        </authorList>
    </citation>
    <scope>NUCLEOTIDE SEQUENCE [LARGE SCALE GENOMIC DNA]</scope>
    <source>
        <strain evidence="5 8">DSM 29956</strain>
    </source>
</reference>